<dbReference type="InterPro" id="IPR027939">
    <property type="entry name" value="NMT1/THI5"/>
</dbReference>
<dbReference type="Pfam" id="PF09084">
    <property type="entry name" value="NMT1"/>
    <property type="match status" value="1"/>
</dbReference>
<dbReference type="SUPFAM" id="SSF53850">
    <property type="entry name" value="Periplasmic binding protein-like II"/>
    <property type="match status" value="1"/>
</dbReference>
<dbReference type="PANTHER" id="PTHR31528:SF15">
    <property type="entry name" value="RIBOFLAVIN-BINDING PROTEIN RIBY"/>
    <property type="match status" value="1"/>
</dbReference>
<dbReference type="GO" id="GO:0009228">
    <property type="term" value="P:thiamine biosynthetic process"/>
    <property type="evidence" value="ECO:0007669"/>
    <property type="project" value="InterPro"/>
</dbReference>
<dbReference type="AlphaFoldDB" id="A0A6G7Y4G5"/>
<dbReference type="Proteomes" id="UP000501058">
    <property type="component" value="Chromosome"/>
</dbReference>
<organism evidence="3 4">
    <name type="scientific">Propioniciclava coleopterorum</name>
    <dbReference type="NCBI Taxonomy" id="2714937"/>
    <lineage>
        <taxon>Bacteria</taxon>
        <taxon>Bacillati</taxon>
        <taxon>Actinomycetota</taxon>
        <taxon>Actinomycetes</taxon>
        <taxon>Propionibacteriales</taxon>
        <taxon>Propionibacteriaceae</taxon>
        <taxon>Propioniciclava</taxon>
    </lineage>
</organism>
<evidence type="ECO:0000259" key="2">
    <source>
        <dbReference type="Pfam" id="PF09084"/>
    </source>
</evidence>
<dbReference type="Gene3D" id="3.40.190.10">
    <property type="entry name" value="Periplasmic binding protein-like II"/>
    <property type="match status" value="2"/>
</dbReference>
<feature type="chain" id="PRO_5038496517" evidence="1">
    <location>
        <begin position="24"/>
        <end position="336"/>
    </location>
</feature>
<sequence length="336" mass="34660">MRRVLGGTLAVAVALILSLTGCAKVPNTPTAAGGRTTIGLSYIPDIQFAPFYVAEQQGLFTAAGVDATLRHHGANEGLFTALTAGEEDYVLAGGDEAVQARSQGMDLVAVAQYYRAYPVVIIVPESSDIRTAADLAGHSVGVPGKFGESWFGLLAALAGAGLTQADVDVVEIGYTQQAALTTGRVEAIIGFSNNDQVRFVGAGVPTRTVPLSASGDVPLQSISLVTTAAHLSSHQDEAKKVVAAMTEGMRRTIAAPASAITDAKAYIPTLGDAGGEASAMATLSATLPLWAFPDGTVNARMDEAAWSTMCTFMLEQGLIEKVVAVDEVMTNAAVTT</sequence>
<reference evidence="3 4" key="1">
    <citation type="submission" date="2020-03" db="EMBL/GenBank/DDBJ databases">
        <title>Propioniciclava sp. nov., isolated from Hydrophilus acuminatus.</title>
        <authorList>
            <person name="Hyun D.-W."/>
            <person name="Bae J.-W."/>
        </authorList>
    </citation>
    <scope>NUCLEOTIDE SEQUENCE [LARGE SCALE GENOMIC DNA]</scope>
    <source>
        <strain evidence="3 4">HDW11</strain>
    </source>
</reference>
<protein>
    <submittedName>
        <fullName evidence="3">ABC transporter substrate-binding protein</fullName>
    </submittedName>
</protein>
<evidence type="ECO:0000256" key="1">
    <source>
        <dbReference type="SAM" id="SignalP"/>
    </source>
</evidence>
<feature type="domain" description="SsuA/THI5-like" evidence="2">
    <location>
        <begin position="47"/>
        <end position="259"/>
    </location>
</feature>
<dbReference type="PROSITE" id="PS51257">
    <property type="entry name" value="PROKAR_LIPOPROTEIN"/>
    <property type="match status" value="1"/>
</dbReference>
<name>A0A6G7Y4G5_9ACTN</name>
<evidence type="ECO:0000313" key="4">
    <source>
        <dbReference type="Proteomes" id="UP000501058"/>
    </source>
</evidence>
<keyword evidence="1" id="KW-0732">Signal</keyword>
<gene>
    <name evidence="3" type="ORF">G7070_03425</name>
</gene>
<keyword evidence="4" id="KW-1185">Reference proteome</keyword>
<dbReference type="PANTHER" id="PTHR31528">
    <property type="entry name" value="4-AMINO-5-HYDROXYMETHYL-2-METHYLPYRIMIDINE PHOSPHATE SYNTHASE THI11-RELATED"/>
    <property type="match status" value="1"/>
</dbReference>
<dbReference type="KEGG" id="prv:G7070_03425"/>
<evidence type="ECO:0000313" key="3">
    <source>
        <dbReference type="EMBL" id="QIK71507.1"/>
    </source>
</evidence>
<accession>A0A6G7Y4G5</accession>
<proteinExistence type="predicted"/>
<feature type="signal peptide" evidence="1">
    <location>
        <begin position="1"/>
        <end position="23"/>
    </location>
</feature>
<dbReference type="EMBL" id="CP049865">
    <property type="protein sequence ID" value="QIK71507.1"/>
    <property type="molecule type" value="Genomic_DNA"/>
</dbReference>
<dbReference type="RefSeq" id="WP_166231977.1">
    <property type="nucleotide sequence ID" value="NZ_CP049865.1"/>
</dbReference>
<dbReference type="InterPro" id="IPR015168">
    <property type="entry name" value="SsuA/THI5"/>
</dbReference>